<dbReference type="RefSeq" id="WP_116174650.1">
    <property type="nucleotide sequence ID" value="NZ_CP144375.1"/>
</dbReference>
<dbReference type="PANTHER" id="PTHR43673:SF10">
    <property type="entry name" value="NADH DEHYDROGENASE_NAD(P)H NITROREDUCTASE XCC3605-RELATED"/>
    <property type="match status" value="1"/>
</dbReference>
<evidence type="ECO:0000256" key="2">
    <source>
        <dbReference type="ARBA" id="ARBA00023002"/>
    </source>
</evidence>
<dbReference type="Gene3D" id="3.40.109.10">
    <property type="entry name" value="NADH Oxidase"/>
    <property type="match status" value="1"/>
</dbReference>
<dbReference type="EMBL" id="QUNO01000004">
    <property type="protein sequence ID" value="REH50133.1"/>
    <property type="molecule type" value="Genomic_DNA"/>
</dbReference>
<accession>A0A3E0HUB6</accession>
<dbReference type="PANTHER" id="PTHR43673">
    <property type="entry name" value="NAD(P)H NITROREDUCTASE YDGI-RELATED"/>
    <property type="match status" value="1"/>
</dbReference>
<proteinExistence type="inferred from homology"/>
<keyword evidence="2" id="KW-0560">Oxidoreductase</keyword>
<dbReference type="InterPro" id="IPR000415">
    <property type="entry name" value="Nitroreductase-like"/>
</dbReference>
<evidence type="ECO:0000313" key="4">
    <source>
        <dbReference type="EMBL" id="REH50133.1"/>
    </source>
</evidence>
<evidence type="ECO:0000256" key="1">
    <source>
        <dbReference type="ARBA" id="ARBA00007118"/>
    </source>
</evidence>
<dbReference type="SUPFAM" id="SSF55469">
    <property type="entry name" value="FMN-dependent nitroreductase-like"/>
    <property type="match status" value="1"/>
</dbReference>
<dbReference type="CDD" id="cd02138">
    <property type="entry name" value="TdsD-like"/>
    <property type="match status" value="1"/>
</dbReference>
<sequence>MHPLISQRWSPRALDPAAKITDEQLESLFEAARWAASSGNTQPGRWLVGRRGSSAFDRIFAALRPGNQTWAGAASALIVGCVVTEDETGRPMPKPDYVLGLAAQNLVLQAVAEGLVAHQMGGFSPEDIASSFGLPSTARAVVVIAVGVLGSTDLLPEDLATREVAPRTRKPLSELVFTENWGSPAF</sequence>
<comment type="caution">
    <text evidence="4">The sequence shown here is derived from an EMBL/GenBank/DDBJ whole genome shotgun (WGS) entry which is preliminary data.</text>
</comment>
<feature type="domain" description="Nitroreductase" evidence="3">
    <location>
        <begin position="66"/>
        <end position="147"/>
    </location>
</feature>
<name>A0A3E0HUB6_9PSEU</name>
<dbReference type="AlphaFoldDB" id="A0A3E0HUB6"/>
<gene>
    <name evidence="4" type="ORF">BCF44_104406</name>
</gene>
<dbReference type="Proteomes" id="UP000256269">
    <property type="component" value="Unassembled WGS sequence"/>
</dbReference>
<organism evidence="4 5">
    <name type="scientific">Kutzneria buriramensis</name>
    <dbReference type="NCBI Taxonomy" id="1045776"/>
    <lineage>
        <taxon>Bacteria</taxon>
        <taxon>Bacillati</taxon>
        <taxon>Actinomycetota</taxon>
        <taxon>Actinomycetes</taxon>
        <taxon>Pseudonocardiales</taxon>
        <taxon>Pseudonocardiaceae</taxon>
        <taxon>Kutzneria</taxon>
    </lineage>
</organism>
<dbReference type="InterPro" id="IPR029479">
    <property type="entry name" value="Nitroreductase"/>
</dbReference>
<feature type="domain" description="Nitroreductase" evidence="3">
    <location>
        <begin position="5"/>
        <end position="50"/>
    </location>
</feature>
<evidence type="ECO:0000259" key="3">
    <source>
        <dbReference type="Pfam" id="PF00881"/>
    </source>
</evidence>
<comment type="similarity">
    <text evidence="1">Belongs to the nitroreductase family.</text>
</comment>
<keyword evidence="5" id="KW-1185">Reference proteome</keyword>
<evidence type="ECO:0000313" key="5">
    <source>
        <dbReference type="Proteomes" id="UP000256269"/>
    </source>
</evidence>
<dbReference type="OrthoDB" id="9802510at2"/>
<dbReference type="Pfam" id="PF00881">
    <property type="entry name" value="Nitroreductase"/>
    <property type="match status" value="2"/>
</dbReference>
<reference evidence="4 5" key="1">
    <citation type="submission" date="2018-08" db="EMBL/GenBank/DDBJ databases">
        <title>Genomic Encyclopedia of Archaeal and Bacterial Type Strains, Phase II (KMG-II): from individual species to whole genera.</title>
        <authorList>
            <person name="Goeker M."/>
        </authorList>
    </citation>
    <scope>NUCLEOTIDE SEQUENCE [LARGE SCALE GENOMIC DNA]</scope>
    <source>
        <strain evidence="4 5">DSM 45791</strain>
    </source>
</reference>
<protein>
    <submittedName>
        <fullName evidence="4">Nitroreductase</fullName>
    </submittedName>
</protein>
<dbReference type="GO" id="GO:0016491">
    <property type="term" value="F:oxidoreductase activity"/>
    <property type="evidence" value="ECO:0007669"/>
    <property type="project" value="UniProtKB-KW"/>
</dbReference>